<dbReference type="EMBL" id="JBHSKM010000032">
    <property type="protein sequence ID" value="MFC5219012.1"/>
    <property type="molecule type" value="Genomic_DNA"/>
</dbReference>
<evidence type="ECO:0000313" key="4">
    <source>
        <dbReference type="EMBL" id="MFC5219012.1"/>
    </source>
</evidence>
<dbReference type="Pfam" id="PF06439">
    <property type="entry name" value="3keto-disac_hyd"/>
    <property type="match status" value="1"/>
</dbReference>
<dbReference type="InterPro" id="IPR000772">
    <property type="entry name" value="Ricin_B_lectin"/>
</dbReference>
<accession>A0ABW0CV62</accession>
<proteinExistence type="predicted"/>
<dbReference type="SUPFAM" id="SSF52317">
    <property type="entry name" value="Class I glutamine amidotransferase-like"/>
    <property type="match status" value="1"/>
</dbReference>
<feature type="signal peptide" evidence="2">
    <location>
        <begin position="1"/>
        <end position="22"/>
    </location>
</feature>
<dbReference type="Gene3D" id="2.80.10.50">
    <property type="match status" value="1"/>
</dbReference>
<evidence type="ECO:0000259" key="3">
    <source>
        <dbReference type="PROSITE" id="PS51175"/>
    </source>
</evidence>
<dbReference type="Gene3D" id="2.60.120.260">
    <property type="entry name" value="Galactose-binding domain-like"/>
    <property type="match status" value="1"/>
</dbReference>
<dbReference type="InterPro" id="IPR010496">
    <property type="entry name" value="AL/BT2_dom"/>
</dbReference>
<dbReference type="Gene3D" id="3.40.50.880">
    <property type="match status" value="1"/>
</dbReference>
<dbReference type="CDD" id="cd04084">
    <property type="entry name" value="CBM6_xylanase-like"/>
    <property type="match status" value="1"/>
</dbReference>
<dbReference type="PANTHER" id="PTHR40469">
    <property type="entry name" value="SECRETED GLYCOSYL HYDROLASE"/>
    <property type="match status" value="1"/>
</dbReference>
<evidence type="ECO:0000313" key="5">
    <source>
        <dbReference type="Proteomes" id="UP001596263"/>
    </source>
</evidence>
<dbReference type="InterPro" id="IPR005084">
    <property type="entry name" value="CBM6"/>
</dbReference>
<feature type="chain" id="PRO_5046792312" evidence="2">
    <location>
        <begin position="23"/>
        <end position="693"/>
    </location>
</feature>
<dbReference type="InterPro" id="IPR029062">
    <property type="entry name" value="Class_I_gatase-like"/>
</dbReference>
<dbReference type="InterPro" id="IPR035992">
    <property type="entry name" value="Ricin_B-like_lectins"/>
</dbReference>
<dbReference type="InterPro" id="IPR006584">
    <property type="entry name" value="Cellulose-bd_IV"/>
</dbReference>
<organism evidence="4 5">
    <name type="scientific">Streptomyces coerulescens</name>
    <dbReference type="NCBI Taxonomy" id="29304"/>
    <lineage>
        <taxon>Bacteria</taxon>
        <taxon>Bacillati</taxon>
        <taxon>Actinomycetota</taxon>
        <taxon>Actinomycetes</taxon>
        <taxon>Kitasatosporales</taxon>
        <taxon>Streptomycetaceae</taxon>
        <taxon>Streptomyces</taxon>
    </lineage>
</organism>
<dbReference type="Pfam" id="PF00652">
    <property type="entry name" value="Ricin_B_lectin"/>
    <property type="match status" value="1"/>
</dbReference>
<dbReference type="InterPro" id="IPR029010">
    <property type="entry name" value="ThuA-like"/>
</dbReference>
<dbReference type="SMART" id="SM00458">
    <property type="entry name" value="RICIN"/>
    <property type="match status" value="1"/>
</dbReference>
<gene>
    <name evidence="4" type="ORF">ACFPQ9_34740</name>
</gene>
<keyword evidence="5" id="KW-1185">Reference proteome</keyword>
<dbReference type="InterPro" id="IPR008979">
    <property type="entry name" value="Galactose-bd-like_sf"/>
</dbReference>
<dbReference type="Gene3D" id="2.60.120.560">
    <property type="entry name" value="Exo-inulinase, domain 1"/>
    <property type="match status" value="1"/>
</dbReference>
<evidence type="ECO:0000256" key="1">
    <source>
        <dbReference type="ARBA" id="ARBA00022729"/>
    </source>
</evidence>
<dbReference type="PANTHER" id="PTHR40469:SF2">
    <property type="entry name" value="GALACTOSE-BINDING DOMAIN-LIKE SUPERFAMILY PROTEIN"/>
    <property type="match status" value="1"/>
</dbReference>
<keyword evidence="1 2" id="KW-0732">Signal</keyword>
<dbReference type="RefSeq" id="WP_380862368.1">
    <property type="nucleotide sequence ID" value="NZ_JBHSKM010000032.1"/>
</dbReference>
<reference evidence="5" key="1">
    <citation type="journal article" date="2019" name="Int. J. Syst. Evol. Microbiol.">
        <title>The Global Catalogue of Microorganisms (GCM) 10K type strain sequencing project: providing services to taxonomists for standard genome sequencing and annotation.</title>
        <authorList>
            <consortium name="The Broad Institute Genomics Platform"/>
            <consortium name="The Broad Institute Genome Sequencing Center for Infectious Disease"/>
            <person name="Wu L."/>
            <person name="Ma J."/>
        </authorList>
    </citation>
    <scope>NUCLEOTIDE SEQUENCE [LARGE SCALE GENOMIC DNA]</scope>
    <source>
        <strain evidence="5">KCTC 42586</strain>
    </source>
</reference>
<dbReference type="Pfam" id="PF03422">
    <property type="entry name" value="CBM_6"/>
    <property type="match status" value="1"/>
</dbReference>
<dbReference type="Pfam" id="PF06283">
    <property type="entry name" value="ThuA"/>
    <property type="match status" value="1"/>
</dbReference>
<sequence length="693" mass="72825">MRYRAFLSASAVLLTTLAGVSAAPHAAAADEFDVLVFSKIAGFRHDSIANGVQAVKDLGSANGFNVTATEDASTFTASGLAPYEAVVFLNTTGDVLNDAQQSAFEGYIEAGGGFVGTHAAADTEYGWPFYGKLVGAYFKTHPAIQQAKVDIEDRAHSSTAHLASAPWTRTDEWYDYQSNPRSNAHVLASLDESSYSPGAPMGDHPITWCKTISSGRSWYTGFGHTKETWADASFRKMLLGGIRYAAGDTSADCRPETGYTPLYDGSTAGWSQAGPGSFSNSDATLKSQGGTGLLWYTGKQYSSYSLKLDWMMDGDDNSGVFLGFPPSDDWTSAVDNGYEVQIDATDASNKTTGAVYSFQGADTAARDAALNPPGEWNTFELLVEGERLQVFLNGTKINDFTNTDPARSLAGHIGIQNHGTGDDVSFRNIRIKELSGASAVQAEAYSSADGVSAFTKAGANGGQTLGHIDPGDWARYDGLALNGATGLRARVVSGGPGGTLQVRTGSPTGPILGSVAVPNTGGWSTFRDVSTSLSGVPEGTADVFLTFAGSGSGLFDVDDFTFTKAEPEAGPVVGLGGLCLDVQGGNSADGTQVQVHTCTDAAAQTWTRSEQTLRALDKCLDVSGASTENGAKIQLYRCNNTGAQNWVHRADGTLVNPSSGKCLDVKDGLAVSGTKVQLWSCWGSANQKWERSS</sequence>
<comment type="caution">
    <text evidence="4">The sequence shown here is derived from an EMBL/GenBank/DDBJ whole genome shotgun (WGS) entry which is preliminary data.</text>
</comment>
<feature type="domain" description="CBM6" evidence="3">
    <location>
        <begin position="438"/>
        <end position="563"/>
    </location>
</feature>
<evidence type="ECO:0000256" key="2">
    <source>
        <dbReference type="SAM" id="SignalP"/>
    </source>
</evidence>
<dbReference type="Proteomes" id="UP001596263">
    <property type="component" value="Unassembled WGS sequence"/>
</dbReference>
<protein>
    <submittedName>
        <fullName evidence="4">ThuA domain-containing protein</fullName>
    </submittedName>
</protein>
<dbReference type="SMART" id="SM00606">
    <property type="entry name" value="CBD_IV"/>
    <property type="match status" value="1"/>
</dbReference>
<dbReference type="SUPFAM" id="SSF50370">
    <property type="entry name" value="Ricin B-like lectins"/>
    <property type="match status" value="1"/>
</dbReference>
<name>A0ABW0CV62_STRCD</name>
<dbReference type="PROSITE" id="PS51175">
    <property type="entry name" value="CBM6"/>
    <property type="match status" value="1"/>
</dbReference>
<dbReference type="CDD" id="cd23451">
    <property type="entry name" value="beta-trefoil_Ricin_laminarinase"/>
    <property type="match status" value="1"/>
</dbReference>
<dbReference type="PROSITE" id="PS50231">
    <property type="entry name" value="RICIN_B_LECTIN"/>
    <property type="match status" value="1"/>
</dbReference>
<dbReference type="SUPFAM" id="SSF49785">
    <property type="entry name" value="Galactose-binding domain-like"/>
    <property type="match status" value="1"/>
</dbReference>